<dbReference type="Gene3D" id="3.30.420.270">
    <property type="match status" value="1"/>
</dbReference>
<keyword evidence="4 7" id="KW-0812">Transmembrane</keyword>
<keyword evidence="6 8" id="KW-0472">Membrane</keyword>
<evidence type="ECO:0000256" key="5">
    <source>
        <dbReference type="ARBA" id="ARBA00022989"/>
    </source>
</evidence>
<dbReference type="GO" id="GO:0015031">
    <property type="term" value="P:protein transport"/>
    <property type="evidence" value="ECO:0007669"/>
    <property type="project" value="UniProtKB-KW"/>
</dbReference>
<name>A0A9E9LC63_9BURK</name>
<proteinExistence type="inferred from homology"/>
<sequence length="137" mass="14705">MAFGGGLDDQEDVVSEINVTPLVDVMLVLLVIFILTVPVLTQSVGVDLPRADKVNTVVNPMAVTVSVNADGTVLWDGVPVDDAKLARVLQNAAQTDPQPEIRLYGDRKAAYEHVVRVMAAAQKAGIEKLGFVTQPRQ</sequence>
<organism evidence="9">
    <name type="scientific">Oxalobacter aliiformigenes</name>
    <dbReference type="NCBI Taxonomy" id="2946593"/>
    <lineage>
        <taxon>Bacteria</taxon>
        <taxon>Pseudomonadati</taxon>
        <taxon>Pseudomonadota</taxon>
        <taxon>Betaproteobacteria</taxon>
        <taxon>Burkholderiales</taxon>
        <taxon>Oxalobacteraceae</taxon>
        <taxon>Oxalobacter</taxon>
    </lineage>
</organism>
<evidence type="ECO:0000256" key="7">
    <source>
        <dbReference type="RuleBase" id="RU003879"/>
    </source>
</evidence>
<comment type="similarity">
    <text evidence="2 7">Belongs to the ExbD/TolR family.</text>
</comment>
<keyword evidence="7" id="KW-0813">Transport</keyword>
<dbReference type="PANTHER" id="PTHR30558">
    <property type="entry name" value="EXBD MEMBRANE COMPONENT OF PMF-DRIVEN MACROMOLECULE IMPORT SYSTEM"/>
    <property type="match status" value="1"/>
</dbReference>
<dbReference type="Pfam" id="PF02472">
    <property type="entry name" value="ExbD"/>
    <property type="match status" value="1"/>
</dbReference>
<dbReference type="Proteomes" id="UP001164819">
    <property type="component" value="Chromosome"/>
</dbReference>
<dbReference type="InterPro" id="IPR003400">
    <property type="entry name" value="ExbD"/>
</dbReference>
<evidence type="ECO:0000256" key="3">
    <source>
        <dbReference type="ARBA" id="ARBA00022475"/>
    </source>
</evidence>
<accession>A0A9E9LC63</accession>
<dbReference type="GO" id="GO:0005886">
    <property type="term" value="C:plasma membrane"/>
    <property type="evidence" value="ECO:0007669"/>
    <property type="project" value="UniProtKB-SubCell"/>
</dbReference>
<keyword evidence="7" id="KW-0653">Protein transport</keyword>
<dbReference type="GO" id="GO:0022857">
    <property type="term" value="F:transmembrane transporter activity"/>
    <property type="evidence" value="ECO:0007669"/>
    <property type="project" value="InterPro"/>
</dbReference>
<feature type="transmembrane region" description="Helical" evidence="8">
    <location>
        <begin position="20"/>
        <end position="40"/>
    </location>
</feature>
<keyword evidence="3" id="KW-1003">Cell membrane</keyword>
<evidence type="ECO:0000256" key="1">
    <source>
        <dbReference type="ARBA" id="ARBA00004162"/>
    </source>
</evidence>
<dbReference type="PANTHER" id="PTHR30558:SF7">
    <property type="entry name" value="TOL-PAL SYSTEM PROTEIN TOLR"/>
    <property type="match status" value="1"/>
</dbReference>
<gene>
    <name evidence="9" type="ORF">NB646_06905</name>
</gene>
<reference evidence="9" key="1">
    <citation type="journal article" date="2022" name="Front. Microbiol.">
        <title>New perspectives on an old grouping: The genomic and phenotypic variability of Oxalobacter formigenes and the implications for calcium oxalate stone prevention.</title>
        <authorList>
            <person name="Chmiel J.A."/>
            <person name="Carr C."/>
            <person name="Stuivenberg G.A."/>
            <person name="Venema R."/>
            <person name="Chanyi R.M."/>
            <person name="Al K.F."/>
            <person name="Giguere D."/>
            <person name="Say H."/>
            <person name="Akouris P.P."/>
            <person name="Dominguez Romero S.A."/>
            <person name="Kwong A."/>
            <person name="Tai V."/>
            <person name="Koval S.F."/>
            <person name="Razvi H."/>
            <person name="Bjazevic J."/>
            <person name="Burton J.P."/>
        </authorList>
    </citation>
    <scope>NUCLEOTIDE SEQUENCE</scope>
    <source>
        <strain evidence="9">OxK</strain>
    </source>
</reference>
<evidence type="ECO:0000313" key="9">
    <source>
        <dbReference type="EMBL" id="WAV90593.1"/>
    </source>
</evidence>
<dbReference type="AlphaFoldDB" id="A0A9E9LC63"/>
<protein>
    <submittedName>
        <fullName evidence="9">Biopolymer transporter ExbD</fullName>
    </submittedName>
</protein>
<evidence type="ECO:0000256" key="2">
    <source>
        <dbReference type="ARBA" id="ARBA00005811"/>
    </source>
</evidence>
<dbReference type="RefSeq" id="WP_269315614.1">
    <property type="nucleotide sequence ID" value="NZ_CP098251.1"/>
</dbReference>
<evidence type="ECO:0000256" key="8">
    <source>
        <dbReference type="SAM" id="Phobius"/>
    </source>
</evidence>
<keyword evidence="5 8" id="KW-1133">Transmembrane helix</keyword>
<comment type="subcellular location">
    <subcellularLocation>
        <location evidence="1">Cell membrane</location>
        <topology evidence="1">Single-pass membrane protein</topology>
    </subcellularLocation>
    <subcellularLocation>
        <location evidence="7">Cell membrane</location>
        <topology evidence="7">Single-pass type II membrane protein</topology>
    </subcellularLocation>
</comment>
<evidence type="ECO:0000256" key="4">
    <source>
        <dbReference type="ARBA" id="ARBA00022692"/>
    </source>
</evidence>
<evidence type="ECO:0000256" key="6">
    <source>
        <dbReference type="ARBA" id="ARBA00023136"/>
    </source>
</evidence>
<dbReference type="EMBL" id="CP098251">
    <property type="protein sequence ID" value="WAV90593.1"/>
    <property type="molecule type" value="Genomic_DNA"/>
</dbReference>